<protein>
    <recommendedName>
        <fullName evidence="4">Glycosyltransferase RgtA/B/C/D-like domain-containing protein</fullName>
    </recommendedName>
</protein>
<evidence type="ECO:0000313" key="3">
    <source>
        <dbReference type="Proteomes" id="UP000229056"/>
    </source>
</evidence>
<comment type="caution">
    <text evidence="2">The sequence shown here is derived from an EMBL/GenBank/DDBJ whole genome shotgun (WGS) entry which is preliminary data.</text>
</comment>
<feature type="transmembrane region" description="Helical" evidence="1">
    <location>
        <begin position="100"/>
        <end position="118"/>
    </location>
</feature>
<feature type="transmembrane region" description="Helical" evidence="1">
    <location>
        <begin position="125"/>
        <end position="141"/>
    </location>
</feature>
<accession>A0A2H0W7G3</accession>
<proteinExistence type="predicted"/>
<dbReference type="Proteomes" id="UP000229056">
    <property type="component" value="Unassembled WGS sequence"/>
</dbReference>
<keyword evidence="1" id="KW-0812">Transmembrane</keyword>
<feature type="transmembrane region" description="Helical" evidence="1">
    <location>
        <begin position="331"/>
        <end position="349"/>
    </location>
</feature>
<keyword evidence="1" id="KW-0472">Membrane</keyword>
<gene>
    <name evidence="2" type="ORF">COT80_00205</name>
</gene>
<feature type="transmembrane region" description="Helical" evidence="1">
    <location>
        <begin position="273"/>
        <end position="291"/>
    </location>
</feature>
<reference evidence="3" key="1">
    <citation type="submission" date="2017-09" db="EMBL/GenBank/DDBJ databases">
        <title>Depth-based differentiation of microbial function through sediment-hosted aquifers and enrichment of novel symbionts in the deep terrestrial subsurface.</title>
        <authorList>
            <person name="Probst A.J."/>
            <person name="Ladd B."/>
            <person name="Jarett J.K."/>
            <person name="Geller-Mcgrath D.E."/>
            <person name="Sieber C.M.K."/>
            <person name="Emerson J.B."/>
            <person name="Anantharaman K."/>
            <person name="Thomas B.C."/>
            <person name="Malmstrom R."/>
            <person name="Stieglmeier M."/>
            <person name="Klingl A."/>
            <person name="Woyke T."/>
            <person name="Ryan C.M."/>
            <person name="Banfield J.F."/>
        </authorList>
    </citation>
    <scope>NUCLEOTIDE SEQUENCE [LARGE SCALE GENOMIC DNA]</scope>
</reference>
<feature type="transmembrane region" description="Helical" evidence="1">
    <location>
        <begin position="147"/>
        <end position="163"/>
    </location>
</feature>
<feature type="transmembrane region" description="Helical" evidence="1">
    <location>
        <begin position="246"/>
        <end position="266"/>
    </location>
</feature>
<evidence type="ECO:0008006" key="4">
    <source>
        <dbReference type="Google" id="ProtNLM"/>
    </source>
</evidence>
<feature type="transmembrane region" description="Helical" evidence="1">
    <location>
        <begin position="355"/>
        <end position="375"/>
    </location>
</feature>
<evidence type="ECO:0000256" key="1">
    <source>
        <dbReference type="SAM" id="Phobius"/>
    </source>
</evidence>
<feature type="transmembrane region" description="Helical" evidence="1">
    <location>
        <begin position="396"/>
        <end position="417"/>
    </location>
</feature>
<name>A0A2H0W7G3_9BACT</name>
<sequence>MFFTKINNWLTDNKAIAGLLLFLICFTFFSWLEYAPTFSDPDSFYHTKVAQLISEHGIVRDFPYLQFTTLNSGYIDHHLLYHIYLVPFVKLLPPLVGAKIGHIILVSIALLILYWLFLKFKINGAFWYIVFLLFIESFIFRMSLIKAQPLSLIILFLGFYLITQRRYYWLILLSFLYVWSYGGWFLMFIIASLYVFVESLDLAFLKIHNHWLSNIINLKFKKTDLLDKINLFIITFLKNIFNSNNIKLLFSVLIGLVLGLIINPYFPKNLEFYYIHIIKIAFVNYQSIIGVGAEWYPYKVSDFFINNSLSFSLSFVALILFLNYHQKFNIVAKYSLALFLAFILATIKSRRNIEYLAPFAIIFSAMTFSQSMYILEIKNDLKEFKKIIKKVFFHNLYVKILLIFFLVVIISSLFYIMPYHAKSSLDNGFNFNYLKSASQYLINNSEEGDIVFHSDWDEFPILFYHNSKNYYIVGLDPTFMYLYNKDLYYQWSEITRGQLSDNLYNIIKNNFKAKYILATTDHKEMISNLDNNFYFDKVYSDNEAVIYMVL</sequence>
<organism evidence="2 3">
    <name type="scientific">Candidatus Buchananbacteria bacterium CG10_big_fil_rev_8_21_14_0_10_33_19</name>
    <dbReference type="NCBI Taxonomy" id="1974525"/>
    <lineage>
        <taxon>Bacteria</taxon>
        <taxon>Candidatus Buchananiibacteriota</taxon>
    </lineage>
</organism>
<keyword evidence="1" id="KW-1133">Transmembrane helix</keyword>
<dbReference type="AlphaFoldDB" id="A0A2H0W7G3"/>
<feature type="transmembrane region" description="Helical" evidence="1">
    <location>
        <begin position="15"/>
        <end position="32"/>
    </location>
</feature>
<dbReference type="EMBL" id="PEZY01000002">
    <property type="protein sequence ID" value="PIS06531.1"/>
    <property type="molecule type" value="Genomic_DNA"/>
</dbReference>
<evidence type="ECO:0000313" key="2">
    <source>
        <dbReference type="EMBL" id="PIS06531.1"/>
    </source>
</evidence>
<feature type="transmembrane region" description="Helical" evidence="1">
    <location>
        <begin position="303"/>
        <end position="324"/>
    </location>
</feature>
<feature type="transmembrane region" description="Helical" evidence="1">
    <location>
        <begin position="170"/>
        <end position="197"/>
    </location>
</feature>